<accession>A0A420IR10</accession>
<organism evidence="1 2">
    <name type="scientific">Golovinomyces cichoracearum</name>
    <dbReference type="NCBI Taxonomy" id="62708"/>
    <lineage>
        <taxon>Eukaryota</taxon>
        <taxon>Fungi</taxon>
        <taxon>Dikarya</taxon>
        <taxon>Ascomycota</taxon>
        <taxon>Pezizomycotina</taxon>
        <taxon>Leotiomycetes</taxon>
        <taxon>Erysiphales</taxon>
        <taxon>Erysiphaceae</taxon>
        <taxon>Golovinomyces</taxon>
    </lineage>
</organism>
<evidence type="ECO:0000313" key="1">
    <source>
        <dbReference type="EMBL" id="RKF76963.1"/>
    </source>
</evidence>
<dbReference type="Proteomes" id="UP000283383">
    <property type="component" value="Unassembled WGS sequence"/>
</dbReference>
<dbReference type="AlphaFoldDB" id="A0A420IR10"/>
<gene>
    <name evidence="1" type="ORF">GcM3_075030</name>
</gene>
<sequence length="78" mass="9254">MAFQKVNHTEMDLSFKFFKGKTKIYSINSWDEVAKRTNTYVYAFINTDTMQAYATMFREVFRVLGEVGRFLVQVDHIQ</sequence>
<proteinExistence type="predicted"/>
<reference evidence="1 2" key="1">
    <citation type="journal article" date="2018" name="BMC Genomics">
        <title>Comparative genome analyses reveal sequence features reflecting distinct modes of host-adaptation between dicot and monocot powdery mildew.</title>
        <authorList>
            <person name="Wu Y."/>
            <person name="Ma X."/>
            <person name="Pan Z."/>
            <person name="Kale S.D."/>
            <person name="Song Y."/>
            <person name="King H."/>
            <person name="Zhang Q."/>
            <person name="Presley C."/>
            <person name="Deng X."/>
            <person name="Wei C.I."/>
            <person name="Xiao S."/>
        </authorList>
    </citation>
    <scope>NUCLEOTIDE SEQUENCE [LARGE SCALE GENOMIC DNA]</scope>
    <source>
        <strain evidence="1">UMSG3</strain>
    </source>
</reference>
<evidence type="ECO:0000313" key="2">
    <source>
        <dbReference type="Proteomes" id="UP000283383"/>
    </source>
</evidence>
<name>A0A420IR10_9PEZI</name>
<protein>
    <submittedName>
        <fullName evidence="1">Uncharacterized protein</fullName>
    </submittedName>
</protein>
<comment type="caution">
    <text evidence="1">The sequence shown here is derived from an EMBL/GenBank/DDBJ whole genome shotgun (WGS) entry which is preliminary data.</text>
</comment>
<dbReference type="EMBL" id="MCBQ01007557">
    <property type="protein sequence ID" value="RKF76963.1"/>
    <property type="molecule type" value="Genomic_DNA"/>
</dbReference>
<keyword evidence="2" id="KW-1185">Reference proteome</keyword>